<keyword evidence="1" id="KW-0175">Coiled coil</keyword>
<dbReference type="InterPro" id="IPR011055">
    <property type="entry name" value="Dup_hybrid_motif"/>
</dbReference>
<feature type="signal peptide" evidence="2">
    <location>
        <begin position="1"/>
        <end position="42"/>
    </location>
</feature>
<feature type="chain" id="PRO_5021928314" evidence="2">
    <location>
        <begin position="43"/>
        <end position="402"/>
    </location>
</feature>
<dbReference type="Proteomes" id="UP000319732">
    <property type="component" value="Unassembled WGS sequence"/>
</dbReference>
<gene>
    <name evidence="4" type="ORF">FKG94_27765</name>
</gene>
<dbReference type="Gene3D" id="6.10.250.3150">
    <property type="match status" value="1"/>
</dbReference>
<dbReference type="Pfam" id="PF01551">
    <property type="entry name" value="Peptidase_M23"/>
    <property type="match status" value="1"/>
</dbReference>
<dbReference type="PANTHER" id="PTHR21666">
    <property type="entry name" value="PEPTIDASE-RELATED"/>
    <property type="match status" value="1"/>
</dbReference>
<evidence type="ECO:0000313" key="5">
    <source>
        <dbReference type="Proteomes" id="UP000319732"/>
    </source>
</evidence>
<dbReference type="InterPro" id="IPR050570">
    <property type="entry name" value="Cell_wall_metabolism_enzyme"/>
</dbReference>
<keyword evidence="5" id="KW-1185">Reference proteome</keyword>
<dbReference type="RefSeq" id="WP_142930219.1">
    <property type="nucleotide sequence ID" value="NZ_ML660120.1"/>
</dbReference>
<feature type="coiled-coil region" evidence="1">
    <location>
        <begin position="194"/>
        <end position="260"/>
    </location>
</feature>
<dbReference type="InterPro" id="IPR016047">
    <property type="entry name" value="M23ase_b-sheet_dom"/>
</dbReference>
<feature type="coiled-coil region" evidence="1">
    <location>
        <begin position="47"/>
        <end position="130"/>
    </location>
</feature>
<organism evidence="4 5">
    <name type="scientific">Exilibacterium tricleocarpae</name>
    <dbReference type="NCBI Taxonomy" id="2591008"/>
    <lineage>
        <taxon>Bacteria</taxon>
        <taxon>Pseudomonadati</taxon>
        <taxon>Pseudomonadota</taxon>
        <taxon>Gammaproteobacteria</taxon>
        <taxon>Cellvibrionales</taxon>
        <taxon>Cellvibrionaceae</taxon>
        <taxon>Exilibacterium</taxon>
    </lineage>
</organism>
<sequence length="402" mass="45535">MKKIVQQQVLRAFHRATAKLTTAGRRYLVLAVALLCASTALAQQISETEYQTKLKSLQDAIEQLQRELRSVKDSRDELQNNLQQSETDIGELIKKIERIKGELKEQDAQLHQLNDQRDQLRGDQRQQQHQIAQQVNASYRLGRQGNLKLLLNQEDPARVARMLKYYDYFLDARADKIDTYLDTIAELNQIEPRIKDKTEQLAKQRNTLEQRHRQLTDRQTERQRTLAKLNATITDKDANLKKLARDRAELEQVLRQVTDTLAGLSLPGQDTPFASLRGKLAWPARGRLAHTFGSTRAAGKMKWDGVMIRASAGTAVAAIHHGRVVFSDYLRGHGLLLIIDHGGDYMSLYAHNQALYKDTGDWVEAGETIANVGASGGLTRAGLYFEIRHRGKPTNPANWCRG</sequence>
<dbReference type="SUPFAM" id="SSF51261">
    <property type="entry name" value="Duplicated hybrid motif"/>
    <property type="match status" value="1"/>
</dbReference>
<reference evidence="4 5" key="1">
    <citation type="submission" date="2019-06" db="EMBL/GenBank/DDBJ databases">
        <title>Whole genome sequence for Cellvibrionaceae sp. R142.</title>
        <authorList>
            <person name="Wang G."/>
        </authorList>
    </citation>
    <scope>NUCLEOTIDE SEQUENCE [LARGE SCALE GENOMIC DNA]</scope>
    <source>
        <strain evidence="4 5">R142</strain>
    </source>
</reference>
<evidence type="ECO:0000256" key="2">
    <source>
        <dbReference type="SAM" id="SignalP"/>
    </source>
</evidence>
<proteinExistence type="predicted"/>
<name>A0A545SLY6_9GAMM</name>
<dbReference type="AlphaFoldDB" id="A0A545SLY6"/>
<dbReference type="EMBL" id="VHSG01000045">
    <property type="protein sequence ID" value="TQV65993.1"/>
    <property type="molecule type" value="Genomic_DNA"/>
</dbReference>
<dbReference type="Gene3D" id="2.70.70.10">
    <property type="entry name" value="Glucose Permease (Domain IIA)"/>
    <property type="match status" value="1"/>
</dbReference>
<dbReference type="PANTHER" id="PTHR21666:SF270">
    <property type="entry name" value="MUREIN HYDROLASE ACTIVATOR ENVC"/>
    <property type="match status" value="1"/>
</dbReference>
<dbReference type="FunFam" id="2.70.70.10:FF:000003">
    <property type="entry name" value="Murein hydrolase activator EnvC"/>
    <property type="match status" value="1"/>
</dbReference>
<evidence type="ECO:0000313" key="4">
    <source>
        <dbReference type="EMBL" id="TQV65993.1"/>
    </source>
</evidence>
<evidence type="ECO:0000256" key="1">
    <source>
        <dbReference type="SAM" id="Coils"/>
    </source>
</evidence>
<keyword evidence="2" id="KW-0732">Signal</keyword>
<dbReference type="OrthoDB" id="9784703at2"/>
<protein>
    <submittedName>
        <fullName evidence="4">Peptidoglycan DD-metalloendopeptidase family protein</fullName>
    </submittedName>
</protein>
<comment type="caution">
    <text evidence="4">The sequence shown here is derived from an EMBL/GenBank/DDBJ whole genome shotgun (WGS) entry which is preliminary data.</text>
</comment>
<accession>A0A545SLY6</accession>
<feature type="domain" description="M23ase beta-sheet core" evidence="3">
    <location>
        <begin position="303"/>
        <end position="396"/>
    </location>
</feature>
<dbReference type="CDD" id="cd12797">
    <property type="entry name" value="M23_peptidase"/>
    <property type="match status" value="1"/>
</dbReference>
<dbReference type="GO" id="GO:0004222">
    <property type="term" value="F:metalloendopeptidase activity"/>
    <property type="evidence" value="ECO:0007669"/>
    <property type="project" value="TreeGrafter"/>
</dbReference>
<evidence type="ECO:0000259" key="3">
    <source>
        <dbReference type="Pfam" id="PF01551"/>
    </source>
</evidence>